<feature type="compositionally biased region" description="Basic residues" evidence="1">
    <location>
        <begin position="92"/>
        <end position="104"/>
    </location>
</feature>
<name>A0A3L6RS14_PANMI</name>
<reference evidence="3" key="1">
    <citation type="journal article" date="2019" name="Nat. Commun.">
        <title>The genome of broomcorn millet.</title>
        <authorList>
            <person name="Zou C."/>
            <person name="Miki D."/>
            <person name="Li D."/>
            <person name="Tang Q."/>
            <person name="Xiao L."/>
            <person name="Rajput S."/>
            <person name="Deng P."/>
            <person name="Jia W."/>
            <person name="Huang R."/>
            <person name="Zhang M."/>
            <person name="Sun Y."/>
            <person name="Hu J."/>
            <person name="Fu X."/>
            <person name="Schnable P.S."/>
            <person name="Li F."/>
            <person name="Zhang H."/>
            <person name="Feng B."/>
            <person name="Zhu X."/>
            <person name="Liu R."/>
            <person name="Schnable J.C."/>
            <person name="Zhu J.-K."/>
            <person name="Zhang H."/>
        </authorList>
    </citation>
    <scope>NUCLEOTIDE SEQUENCE [LARGE SCALE GENOMIC DNA]</scope>
</reference>
<sequence length="299" mass="31187">MLALEGEIGGYVFLGGVLPAAGGRGDAAAAGPRGRRLLRCHDGTREGVAAHLLTLKYTLRQGANASLQSQLRDPTTGALSTAALLASGLGAHRPRRGAPRRHPLQGRQDPTAAATPAGTGEGLPGRGGGVRGAGGGALAPPRGFWFVDSWPATAIPFSLVLAPRPPSPLFPGLDSIHRNPLLLKPAQAQAWGRGGEGSSSILLLPRAHSLRTRSLLLLLEEAVVLSRHRKEEVVEGTRGAVESAHLLFTRPTTSSQGVALESIRAGDMLAVELERGRNSTHVLVLLRVGTGHPQDHQAL</sequence>
<feature type="region of interest" description="Disordered" evidence="1">
    <location>
        <begin position="89"/>
        <end position="134"/>
    </location>
</feature>
<dbReference type="EMBL" id="PQIB02000007">
    <property type="protein sequence ID" value="RLN08602.1"/>
    <property type="molecule type" value="Genomic_DNA"/>
</dbReference>
<evidence type="ECO:0000256" key="1">
    <source>
        <dbReference type="SAM" id="MobiDB-lite"/>
    </source>
</evidence>
<proteinExistence type="predicted"/>
<accession>A0A3L6RS14</accession>
<gene>
    <name evidence="2" type="ORF">C2845_PM11G20920</name>
</gene>
<comment type="caution">
    <text evidence="2">The sequence shown here is derived from an EMBL/GenBank/DDBJ whole genome shotgun (WGS) entry which is preliminary data.</text>
</comment>
<protein>
    <submittedName>
        <fullName evidence="2">Uncharacterized protein</fullName>
    </submittedName>
</protein>
<dbReference type="Proteomes" id="UP000275267">
    <property type="component" value="Unassembled WGS sequence"/>
</dbReference>
<feature type="compositionally biased region" description="Gly residues" evidence="1">
    <location>
        <begin position="119"/>
        <end position="134"/>
    </location>
</feature>
<dbReference type="AlphaFoldDB" id="A0A3L6RS14"/>
<keyword evidence="3" id="KW-1185">Reference proteome</keyword>
<evidence type="ECO:0000313" key="2">
    <source>
        <dbReference type="EMBL" id="RLN08602.1"/>
    </source>
</evidence>
<evidence type="ECO:0000313" key="3">
    <source>
        <dbReference type="Proteomes" id="UP000275267"/>
    </source>
</evidence>
<organism evidence="2 3">
    <name type="scientific">Panicum miliaceum</name>
    <name type="common">Proso millet</name>
    <name type="synonym">Broomcorn millet</name>
    <dbReference type="NCBI Taxonomy" id="4540"/>
    <lineage>
        <taxon>Eukaryota</taxon>
        <taxon>Viridiplantae</taxon>
        <taxon>Streptophyta</taxon>
        <taxon>Embryophyta</taxon>
        <taxon>Tracheophyta</taxon>
        <taxon>Spermatophyta</taxon>
        <taxon>Magnoliopsida</taxon>
        <taxon>Liliopsida</taxon>
        <taxon>Poales</taxon>
        <taxon>Poaceae</taxon>
        <taxon>PACMAD clade</taxon>
        <taxon>Panicoideae</taxon>
        <taxon>Panicodae</taxon>
        <taxon>Paniceae</taxon>
        <taxon>Panicinae</taxon>
        <taxon>Panicum</taxon>
        <taxon>Panicum sect. Panicum</taxon>
    </lineage>
</organism>